<keyword evidence="5 9" id="KW-0297">G-protein coupled receptor</keyword>
<dbReference type="PROSITE" id="PS00237">
    <property type="entry name" value="G_PROTEIN_RECEP_F1_1"/>
    <property type="match status" value="1"/>
</dbReference>
<dbReference type="PROSITE" id="PS50262">
    <property type="entry name" value="G_PROTEIN_RECEP_F1_2"/>
    <property type="match status" value="1"/>
</dbReference>
<evidence type="ECO:0000256" key="10">
    <source>
        <dbReference type="SAM" id="Phobius"/>
    </source>
</evidence>
<evidence type="ECO:0000256" key="5">
    <source>
        <dbReference type="ARBA" id="ARBA00023040"/>
    </source>
</evidence>
<dbReference type="GO" id="GO:0060326">
    <property type="term" value="P:cell chemotaxis"/>
    <property type="evidence" value="ECO:0007669"/>
    <property type="project" value="TreeGrafter"/>
</dbReference>
<dbReference type="GO" id="GO:0005044">
    <property type="term" value="F:scavenger receptor activity"/>
    <property type="evidence" value="ECO:0007669"/>
    <property type="project" value="InterPro"/>
</dbReference>
<feature type="transmembrane region" description="Helical" evidence="10">
    <location>
        <begin position="71"/>
        <end position="90"/>
    </location>
</feature>
<dbReference type="PRINTS" id="PR00237">
    <property type="entry name" value="GPCRRHODOPSN"/>
</dbReference>
<dbReference type="InterPro" id="IPR000355">
    <property type="entry name" value="Chemokine_rcpt"/>
</dbReference>
<name>A0A7L2VHF3_9AVES</name>
<dbReference type="OrthoDB" id="9942559at2759"/>
<dbReference type="SUPFAM" id="SSF81321">
    <property type="entry name" value="Family A G protein-coupled receptor-like"/>
    <property type="match status" value="1"/>
</dbReference>
<feature type="non-terminal residue" evidence="12">
    <location>
        <position position="370"/>
    </location>
</feature>
<dbReference type="PANTHER" id="PTHR10489">
    <property type="entry name" value="CELL ADHESION MOLECULE"/>
    <property type="match status" value="1"/>
</dbReference>
<evidence type="ECO:0000256" key="2">
    <source>
        <dbReference type="ARBA" id="ARBA00022475"/>
    </source>
</evidence>
<keyword evidence="6 10" id="KW-0472">Membrane</keyword>
<comment type="subcellular location">
    <subcellularLocation>
        <location evidence="1">Cell membrane</location>
        <topology evidence="1">Multi-pass membrane protein</topology>
    </subcellularLocation>
</comment>
<keyword evidence="7 9" id="KW-0675">Receptor</keyword>
<dbReference type="InterPro" id="IPR017452">
    <property type="entry name" value="GPCR_Rhodpsn_7TM"/>
</dbReference>
<accession>A0A7L2VHF3</accession>
<dbReference type="InterPro" id="IPR005383">
    <property type="entry name" value="ACKR4"/>
</dbReference>
<keyword evidence="13" id="KW-1185">Reference proteome</keyword>
<keyword evidence="2" id="KW-1003">Cell membrane</keyword>
<evidence type="ECO:0000256" key="3">
    <source>
        <dbReference type="ARBA" id="ARBA00022692"/>
    </source>
</evidence>
<keyword evidence="8 9" id="KW-0807">Transducer</keyword>
<dbReference type="AlphaFoldDB" id="A0A7L2VHF3"/>
<feature type="transmembrane region" description="Helical" evidence="10">
    <location>
        <begin position="200"/>
        <end position="222"/>
    </location>
</feature>
<evidence type="ECO:0000259" key="11">
    <source>
        <dbReference type="PROSITE" id="PS50262"/>
    </source>
</evidence>
<evidence type="ECO:0000256" key="7">
    <source>
        <dbReference type="ARBA" id="ARBA00023170"/>
    </source>
</evidence>
<dbReference type="GO" id="GO:0019722">
    <property type="term" value="P:calcium-mediated signaling"/>
    <property type="evidence" value="ECO:0007669"/>
    <property type="project" value="TreeGrafter"/>
</dbReference>
<dbReference type="GO" id="GO:0016493">
    <property type="term" value="F:C-C chemokine receptor activity"/>
    <property type="evidence" value="ECO:0007669"/>
    <property type="project" value="TreeGrafter"/>
</dbReference>
<reference evidence="12 13" key="1">
    <citation type="submission" date="2019-09" db="EMBL/GenBank/DDBJ databases">
        <title>Bird 10,000 Genomes (B10K) Project - Family phase.</title>
        <authorList>
            <person name="Zhang G."/>
        </authorList>
    </citation>
    <scope>NUCLEOTIDE SEQUENCE [LARGE SCALE GENOMIC DNA]</scope>
    <source>
        <strain evidence="12">B10K-DU-012-52</strain>
    </source>
</reference>
<evidence type="ECO:0000256" key="6">
    <source>
        <dbReference type="ARBA" id="ARBA00023136"/>
    </source>
</evidence>
<sequence length="370" mass="41220">TLLGCCRNSTADGDLLNATDLPCDRSRVRHFARTVLPAFFWLIFCLGTLGNTLVVLVCCRYHLRRRRMDQYLLHLAVADLLLLLTLPFWARAASDGWIFKSFMCKVVNSLYKINFYGCSLFLTCISFHRYVTIVRGATVPASRRRRLLRSKLLCWAVWATSVGLCVPDIIYSQSLRVGDVVVCQVLYPPEVSTASRVTLLALKVTVGFFLALLVMAVCYALIIKTLLRAQRCQKQKSLKIIAALLTAFLLSQLPYNVLLLVRAIHTYPVVGSSCRATDRLDVGLQVTQGLAFLHPCLNPFLYVFAGERFRRVLGRVGWGGGGGQEVFSSSREHGSSWAFTMLGRRRVRSSLTLSTHLASSIAPPPGQGLQ</sequence>
<organism evidence="12 13">
    <name type="scientific">Brachypteracias leptosomus</name>
    <name type="common">short-legged ground-roller</name>
    <dbReference type="NCBI Taxonomy" id="135165"/>
    <lineage>
        <taxon>Eukaryota</taxon>
        <taxon>Metazoa</taxon>
        <taxon>Chordata</taxon>
        <taxon>Craniata</taxon>
        <taxon>Vertebrata</taxon>
        <taxon>Euteleostomi</taxon>
        <taxon>Archelosauria</taxon>
        <taxon>Archosauria</taxon>
        <taxon>Dinosauria</taxon>
        <taxon>Saurischia</taxon>
        <taxon>Theropoda</taxon>
        <taxon>Coelurosauria</taxon>
        <taxon>Aves</taxon>
        <taxon>Neognathae</taxon>
        <taxon>Neoaves</taxon>
        <taxon>Telluraves</taxon>
        <taxon>Coraciimorphae</taxon>
        <taxon>Coraciiformes</taxon>
        <taxon>Brachypteraciidae</taxon>
        <taxon>Brachypteracias</taxon>
    </lineage>
</organism>
<dbReference type="GO" id="GO:0019957">
    <property type="term" value="F:C-C chemokine binding"/>
    <property type="evidence" value="ECO:0007669"/>
    <property type="project" value="TreeGrafter"/>
</dbReference>
<feature type="non-terminal residue" evidence="12">
    <location>
        <position position="1"/>
    </location>
</feature>
<dbReference type="Gene3D" id="1.20.1070.10">
    <property type="entry name" value="Rhodopsin 7-helix transmembrane proteins"/>
    <property type="match status" value="1"/>
</dbReference>
<protein>
    <submittedName>
        <fullName evidence="12">CCR9 protein</fullName>
    </submittedName>
</protein>
<feature type="domain" description="G-protein coupled receptors family 1 profile" evidence="11">
    <location>
        <begin position="50"/>
        <end position="302"/>
    </location>
</feature>
<dbReference type="Pfam" id="PF00001">
    <property type="entry name" value="7tm_1"/>
    <property type="match status" value="1"/>
</dbReference>
<evidence type="ECO:0000313" key="12">
    <source>
        <dbReference type="EMBL" id="NXS56367.1"/>
    </source>
</evidence>
<evidence type="ECO:0000256" key="1">
    <source>
        <dbReference type="ARBA" id="ARBA00004651"/>
    </source>
</evidence>
<evidence type="ECO:0000256" key="4">
    <source>
        <dbReference type="ARBA" id="ARBA00022989"/>
    </source>
</evidence>
<comment type="similarity">
    <text evidence="9">Belongs to the G-protein coupled receptor 1 family.</text>
</comment>
<gene>
    <name evidence="12" type="primary">Ccr9</name>
    <name evidence="12" type="ORF">BRALEP_R06105</name>
</gene>
<evidence type="ECO:0000256" key="8">
    <source>
        <dbReference type="ARBA" id="ARBA00023224"/>
    </source>
</evidence>
<dbReference type="EMBL" id="VYZX01013893">
    <property type="protein sequence ID" value="NXS56367.1"/>
    <property type="molecule type" value="Genomic_DNA"/>
</dbReference>
<evidence type="ECO:0000256" key="9">
    <source>
        <dbReference type="RuleBase" id="RU000688"/>
    </source>
</evidence>
<comment type="caution">
    <text evidence="12">The sequence shown here is derived from an EMBL/GenBank/DDBJ whole genome shotgun (WGS) entry which is preliminary data.</text>
</comment>
<keyword evidence="4 10" id="KW-1133">Transmembrane helix</keyword>
<dbReference type="PANTHER" id="PTHR10489:SF664">
    <property type="entry name" value="C-C CHEMOKINE RECEPTOR TYPE 9"/>
    <property type="match status" value="1"/>
</dbReference>
<feature type="transmembrane region" description="Helical" evidence="10">
    <location>
        <begin position="152"/>
        <end position="171"/>
    </location>
</feature>
<dbReference type="InterPro" id="IPR050119">
    <property type="entry name" value="CCR1-9-like"/>
</dbReference>
<feature type="transmembrane region" description="Helical" evidence="10">
    <location>
        <begin position="110"/>
        <end position="131"/>
    </location>
</feature>
<keyword evidence="3 9" id="KW-0812">Transmembrane</keyword>
<feature type="transmembrane region" description="Helical" evidence="10">
    <location>
        <begin position="38"/>
        <end position="59"/>
    </location>
</feature>
<dbReference type="Proteomes" id="UP000520535">
    <property type="component" value="Unassembled WGS sequence"/>
</dbReference>
<dbReference type="GO" id="GO:0006955">
    <property type="term" value="P:immune response"/>
    <property type="evidence" value="ECO:0007669"/>
    <property type="project" value="TreeGrafter"/>
</dbReference>
<dbReference type="InterPro" id="IPR000276">
    <property type="entry name" value="GPCR_Rhodpsn"/>
</dbReference>
<evidence type="ECO:0000313" key="13">
    <source>
        <dbReference type="Proteomes" id="UP000520535"/>
    </source>
</evidence>
<dbReference type="PRINTS" id="PR00657">
    <property type="entry name" value="CCCHEMOKINER"/>
</dbReference>
<feature type="transmembrane region" description="Helical" evidence="10">
    <location>
        <begin position="284"/>
        <end position="305"/>
    </location>
</feature>
<dbReference type="GO" id="GO:0009897">
    <property type="term" value="C:external side of plasma membrane"/>
    <property type="evidence" value="ECO:0007669"/>
    <property type="project" value="TreeGrafter"/>
</dbReference>
<proteinExistence type="inferred from homology"/>
<dbReference type="GO" id="GO:0007204">
    <property type="term" value="P:positive regulation of cytosolic calcium ion concentration"/>
    <property type="evidence" value="ECO:0007669"/>
    <property type="project" value="TreeGrafter"/>
</dbReference>
<feature type="transmembrane region" description="Helical" evidence="10">
    <location>
        <begin position="242"/>
        <end position="264"/>
    </location>
</feature>
<dbReference type="PRINTS" id="PR01558">
    <property type="entry name" value="CHEMOKINER11"/>
</dbReference>